<dbReference type="EMBL" id="QHJQ01000007">
    <property type="protein sequence ID" value="PXA03649.1"/>
    <property type="molecule type" value="Genomic_DNA"/>
</dbReference>
<organism evidence="4 5">
    <name type="scientific">Coraliomargarita sinensis</name>
    <dbReference type="NCBI Taxonomy" id="2174842"/>
    <lineage>
        <taxon>Bacteria</taxon>
        <taxon>Pseudomonadati</taxon>
        <taxon>Verrucomicrobiota</taxon>
        <taxon>Opitutia</taxon>
        <taxon>Puniceicoccales</taxon>
        <taxon>Coraliomargaritaceae</taxon>
        <taxon>Coraliomargarita</taxon>
    </lineage>
</organism>
<evidence type="ECO:0000256" key="2">
    <source>
        <dbReference type="SAM" id="Phobius"/>
    </source>
</evidence>
<keyword evidence="2" id="KW-0812">Transmembrane</keyword>
<dbReference type="PANTHER" id="PTHR30441">
    <property type="entry name" value="DUF748 DOMAIN-CONTAINING PROTEIN"/>
    <property type="match status" value="1"/>
</dbReference>
<evidence type="ECO:0000313" key="4">
    <source>
        <dbReference type="EMBL" id="PXA03649.1"/>
    </source>
</evidence>
<gene>
    <name evidence="4" type="ORF">DDZ13_10145</name>
</gene>
<evidence type="ECO:0000259" key="3">
    <source>
        <dbReference type="Pfam" id="PF05170"/>
    </source>
</evidence>
<keyword evidence="5" id="KW-1185">Reference proteome</keyword>
<feature type="region of interest" description="Disordered" evidence="1">
    <location>
        <begin position="934"/>
        <end position="983"/>
    </location>
</feature>
<name>A0A317ZIQ7_9BACT</name>
<feature type="compositionally biased region" description="Basic and acidic residues" evidence="1">
    <location>
        <begin position="973"/>
        <end position="983"/>
    </location>
</feature>
<dbReference type="InterPro" id="IPR007844">
    <property type="entry name" value="AsmA"/>
</dbReference>
<comment type="caution">
    <text evidence="4">The sequence shown here is derived from an EMBL/GenBank/DDBJ whole genome shotgun (WGS) entry which is preliminary data.</text>
</comment>
<proteinExistence type="predicted"/>
<accession>A0A317ZIQ7</accession>
<reference evidence="4 5" key="1">
    <citation type="submission" date="2018-05" db="EMBL/GenBank/DDBJ databases">
        <title>Coraliomargarita sinensis sp. nov., isolated from a marine solar saltern.</title>
        <authorList>
            <person name="Zhou L.Y."/>
        </authorList>
    </citation>
    <scope>NUCLEOTIDE SEQUENCE [LARGE SCALE GENOMIC DNA]</scope>
    <source>
        <strain evidence="4 5">WN38</strain>
    </source>
</reference>
<dbReference type="RefSeq" id="WP_110131344.1">
    <property type="nucleotide sequence ID" value="NZ_QHJQ01000007.1"/>
</dbReference>
<feature type="region of interest" description="Disordered" evidence="1">
    <location>
        <begin position="615"/>
        <end position="647"/>
    </location>
</feature>
<keyword evidence="2" id="KW-1133">Transmembrane helix</keyword>
<dbReference type="PANTHER" id="PTHR30441:SF8">
    <property type="entry name" value="DUF748 DOMAIN-CONTAINING PROTEIN"/>
    <property type="match status" value="1"/>
</dbReference>
<feature type="compositionally biased region" description="Low complexity" evidence="1">
    <location>
        <begin position="630"/>
        <end position="640"/>
    </location>
</feature>
<dbReference type="GO" id="GO:0090313">
    <property type="term" value="P:regulation of protein targeting to membrane"/>
    <property type="evidence" value="ECO:0007669"/>
    <property type="project" value="TreeGrafter"/>
</dbReference>
<dbReference type="InterPro" id="IPR052894">
    <property type="entry name" value="AsmA-related"/>
</dbReference>
<feature type="transmembrane region" description="Helical" evidence="2">
    <location>
        <begin position="7"/>
        <end position="26"/>
    </location>
</feature>
<evidence type="ECO:0000313" key="5">
    <source>
        <dbReference type="Proteomes" id="UP000247099"/>
    </source>
</evidence>
<dbReference type="OrthoDB" id="175350at2"/>
<evidence type="ECO:0000256" key="1">
    <source>
        <dbReference type="SAM" id="MobiDB-lite"/>
    </source>
</evidence>
<feature type="region of interest" description="Disordered" evidence="1">
    <location>
        <begin position="113"/>
        <end position="152"/>
    </location>
</feature>
<sequence>MKTFLKIFLFFFVLVVLFVGAGLFVLTRPGVQKKIIEGQLPEGSSVRTVRISTSSLELSELKLAMPDGTVVRLATLDTDFKPLDALFNHTVKIGALNVDGLVVEVPGALIQSETPAEPSIAPPSTGTSTSGQASDVPRPAKGEAPAPKASGSPVDALYAIGQIDWLLDIDSIRLQGELRDGAGSRYAIDLNAGPIRPGEETTIEASLKLSSREALHAGLKEFDANARVFLKQNRDGGFEQVRVESLTNASDQSGKNLLSVSQELDLAVQGFEERATLAVAFNADLPRPEIFLPEMAGVGAVNVQGSLTAEAGGEELTLQGTDLLLSASDAEVVSVKLNKHFTLGGKQDLSGNLMDVRITNLPLAWLRPWMPEGLSVSGNDLSAQLNLTGLPGGVLQLSPVAPLRLGPLSVFQDGAPMLNQVTILAQPVIRVESDRSIAWELNDFQVSDQYGAILTGQSSGRYGASATSEGFLPAGLQTRTKLDFGLQQITQQPALAGYTSILSGRAKVDLNLDPANDYPLQAQGRIDAISPRAYPGQRQDYRFALQLNEPKPGVLALGANLEAGSDNRPSSNLQFAGQVRPKVSPLEFQADLTASRVSQRDIEFLSAAFQPEERAATNAMPEGVRPPTPSTTQTTSGRPQVPDTAQVAGPPWAGYDGEVKVSIAELLLLSGEVITDLQAEVVVTEPLLSLKNLEGGFEGGRLSGSSEARYSQRQRMAYAIKTDLMFDNVDPATFSKKPSKDFPVRGTFDGRAKFSGQGATLDQAIDAIEGELAVNGREGLLTAFKLDTRSNLGLIGAGLLGQSLNRPGITALARAVPYFENMPFSDFTLKLTRGADKQIKIPQLSFVGENLLIDGAGSIAASSLKEAMSQPLDLTLNLGAKGQLIEYLETLELLGPNTAEDGFRRWASTIQIKGTLSDPDTSALERMLKQAANRALTQPAKQKDEPAAEGETPAEPGTEDGEAPSEQNLKPKPSKEEKILRDVETGLDLLNSVLGG</sequence>
<dbReference type="AlphaFoldDB" id="A0A317ZIQ7"/>
<dbReference type="InParanoid" id="A0A317ZIQ7"/>
<feature type="domain" description="AsmA" evidence="3">
    <location>
        <begin position="589"/>
        <end position="787"/>
    </location>
</feature>
<protein>
    <recommendedName>
        <fullName evidence="3">AsmA domain-containing protein</fullName>
    </recommendedName>
</protein>
<dbReference type="Pfam" id="PF05170">
    <property type="entry name" value="AsmA"/>
    <property type="match status" value="1"/>
</dbReference>
<feature type="compositionally biased region" description="Polar residues" evidence="1">
    <location>
        <begin position="122"/>
        <end position="133"/>
    </location>
</feature>
<dbReference type="GO" id="GO:0005886">
    <property type="term" value="C:plasma membrane"/>
    <property type="evidence" value="ECO:0007669"/>
    <property type="project" value="TreeGrafter"/>
</dbReference>
<keyword evidence="2" id="KW-0472">Membrane</keyword>
<dbReference type="Proteomes" id="UP000247099">
    <property type="component" value="Unassembled WGS sequence"/>
</dbReference>